<feature type="transmembrane region" description="Helical" evidence="1">
    <location>
        <begin position="95"/>
        <end position="114"/>
    </location>
</feature>
<keyword evidence="1" id="KW-1133">Transmembrane helix</keyword>
<keyword evidence="1" id="KW-0472">Membrane</keyword>
<sequence length="319" mass="36822">MNCRWRQKQRVSLEYEFYFTPSTLTQTFLCPPSIFLHHVAPAATNLGYTQELWDSNQESSCCKEEWDELNNVQQDAATLLGYNQKKWDNMTMYRLNLRFSVLCFLLGSIFYFKLSFLDLVWMKYVRDYVPESLADEEDDEIWSQWAAEHNAADMLEVRDDYYEQYGLFHMLGVTAFAVMGFSEVYRECSRANLILLAAGLAAMAGAFSSTDQIAAYWSCASVHFFLMSCYNLDSKLFKAGCILECMLSYFLLAGYTGLWIAYADMIASLLWLYCALQEVSAVCEFRSSFGKNGSSTHLEIFIEMMYSLINVPTFKMKRA</sequence>
<keyword evidence="1" id="KW-0812">Transmembrane</keyword>
<comment type="caution">
    <text evidence="2">The sequence shown here is derived from an EMBL/GenBank/DDBJ whole genome shotgun (WGS) entry which is preliminary data.</text>
</comment>
<organism evidence="2 3">
    <name type="scientific">Skeletonema marinoi</name>
    <dbReference type="NCBI Taxonomy" id="267567"/>
    <lineage>
        <taxon>Eukaryota</taxon>
        <taxon>Sar</taxon>
        <taxon>Stramenopiles</taxon>
        <taxon>Ochrophyta</taxon>
        <taxon>Bacillariophyta</taxon>
        <taxon>Coscinodiscophyceae</taxon>
        <taxon>Thalassiosirophycidae</taxon>
        <taxon>Thalassiosirales</taxon>
        <taxon>Skeletonemataceae</taxon>
        <taxon>Skeletonema</taxon>
        <taxon>Skeletonema marinoi-dohrnii complex</taxon>
    </lineage>
</organism>
<dbReference type="Proteomes" id="UP001224775">
    <property type="component" value="Unassembled WGS sequence"/>
</dbReference>
<gene>
    <name evidence="2" type="ORF">QTG54_002543</name>
</gene>
<dbReference type="EMBL" id="JATAAI010000003">
    <property type="protein sequence ID" value="KAK1747199.1"/>
    <property type="molecule type" value="Genomic_DNA"/>
</dbReference>
<dbReference type="AlphaFoldDB" id="A0AAD8YKH7"/>
<feature type="transmembrane region" description="Helical" evidence="1">
    <location>
        <begin position="214"/>
        <end position="233"/>
    </location>
</feature>
<feature type="transmembrane region" description="Helical" evidence="1">
    <location>
        <begin position="245"/>
        <end position="273"/>
    </location>
</feature>
<feature type="transmembrane region" description="Helical" evidence="1">
    <location>
        <begin position="191"/>
        <end position="208"/>
    </location>
</feature>
<evidence type="ECO:0000313" key="3">
    <source>
        <dbReference type="Proteomes" id="UP001224775"/>
    </source>
</evidence>
<evidence type="ECO:0000313" key="2">
    <source>
        <dbReference type="EMBL" id="KAK1747199.1"/>
    </source>
</evidence>
<evidence type="ECO:0000256" key="1">
    <source>
        <dbReference type="SAM" id="Phobius"/>
    </source>
</evidence>
<protein>
    <submittedName>
        <fullName evidence="2">Uncharacterized protein</fullName>
    </submittedName>
</protein>
<proteinExistence type="predicted"/>
<reference evidence="2" key="1">
    <citation type="submission" date="2023-06" db="EMBL/GenBank/DDBJ databases">
        <title>Survivors Of The Sea: Transcriptome response of Skeletonema marinoi to long-term dormancy.</title>
        <authorList>
            <person name="Pinder M.I.M."/>
            <person name="Kourtchenko O."/>
            <person name="Robertson E.K."/>
            <person name="Larsson T."/>
            <person name="Maumus F."/>
            <person name="Osuna-Cruz C.M."/>
            <person name="Vancaester E."/>
            <person name="Stenow R."/>
            <person name="Vandepoele K."/>
            <person name="Ploug H."/>
            <person name="Bruchert V."/>
            <person name="Godhe A."/>
            <person name="Topel M."/>
        </authorList>
    </citation>
    <scope>NUCLEOTIDE SEQUENCE</scope>
    <source>
        <strain evidence="2">R05AC</strain>
    </source>
</reference>
<name>A0AAD8YKH7_9STRA</name>
<feature type="transmembrane region" description="Helical" evidence="1">
    <location>
        <begin position="165"/>
        <end position="184"/>
    </location>
</feature>
<keyword evidence="3" id="KW-1185">Reference proteome</keyword>
<accession>A0AAD8YKH7</accession>